<keyword evidence="8" id="KW-0539">Nucleus</keyword>
<dbReference type="EMBL" id="CAJHNH020008465">
    <property type="protein sequence ID" value="CAG5135877.1"/>
    <property type="molecule type" value="Genomic_DNA"/>
</dbReference>
<evidence type="ECO:0000256" key="2">
    <source>
        <dbReference type="ARBA" id="ARBA00022723"/>
    </source>
</evidence>
<keyword evidence="13" id="KW-1185">Reference proteome</keyword>
<dbReference type="PANTHER" id="PTHR24208">
    <property type="entry name" value="LIM/HOMEOBOX PROTEIN LHX"/>
    <property type="match status" value="1"/>
</dbReference>
<evidence type="ECO:0000256" key="8">
    <source>
        <dbReference type="ARBA" id="ARBA00023242"/>
    </source>
</evidence>
<dbReference type="Gene3D" id="2.10.110.10">
    <property type="entry name" value="Cysteine Rich Protein"/>
    <property type="match status" value="2"/>
</dbReference>
<dbReference type="GO" id="GO:0030182">
    <property type="term" value="P:neuron differentiation"/>
    <property type="evidence" value="ECO:0007669"/>
    <property type="project" value="TreeGrafter"/>
</dbReference>
<sequence length="303" mass="33577">MPSVSSSPDLPADSSYIDSMHTNAAGTAVLYWPPCCAGCSQPILDQFILQLQGHVWHAACLRCSVCNILLSHVCYSGNSQLYCQDDFFRLYGAGCSSCTEAMAPTDLVRRAHDNVYHLDCFRCRVCQHELRTGDEFYLYAVNSVNDVSKYDANICAQNNFVENNSMEAGAQPTEVRSWVRKERTKTSPKGSHGDNINETPSSLTSRVVAPPGGYPLPIVNRASPRQQLPESANPHSIPTQSPDLEPDNRTPWAGWEDLWSNDFVPPNVNLEPENLSDGEVVGFRCQNPVTTISSQEMQNNIYL</sequence>
<dbReference type="GO" id="GO:0000981">
    <property type="term" value="F:DNA-binding transcription factor activity, RNA polymerase II-specific"/>
    <property type="evidence" value="ECO:0007669"/>
    <property type="project" value="TreeGrafter"/>
</dbReference>
<dbReference type="InterPro" id="IPR050453">
    <property type="entry name" value="LIM_Homeobox_TF"/>
</dbReference>
<comment type="subcellular location">
    <subcellularLocation>
        <location evidence="1">Nucleus</location>
    </subcellularLocation>
</comment>
<evidence type="ECO:0000256" key="6">
    <source>
        <dbReference type="ARBA" id="ARBA00023125"/>
    </source>
</evidence>
<dbReference type="PROSITE" id="PS00478">
    <property type="entry name" value="LIM_DOMAIN_1"/>
    <property type="match status" value="2"/>
</dbReference>
<keyword evidence="2 9" id="KW-0479">Metal-binding</keyword>
<evidence type="ECO:0000259" key="11">
    <source>
        <dbReference type="PROSITE" id="PS50023"/>
    </source>
</evidence>
<feature type="domain" description="LIM zinc-binding" evidence="11">
    <location>
        <begin position="34"/>
        <end position="93"/>
    </location>
</feature>
<dbReference type="SMART" id="SM00132">
    <property type="entry name" value="LIM"/>
    <property type="match status" value="2"/>
</dbReference>
<keyword evidence="4 9" id="KW-0862">Zinc</keyword>
<dbReference type="PANTHER" id="PTHR24208:SF166">
    <property type="entry name" value="LIM HOMEOBOX TRANSCRIPTION FACTOR 1 ALPHA, ISOFORM B"/>
    <property type="match status" value="1"/>
</dbReference>
<dbReference type="SUPFAM" id="SSF57716">
    <property type="entry name" value="Glucocorticoid receptor-like (DNA-binding domain)"/>
    <property type="match status" value="2"/>
</dbReference>
<dbReference type="GO" id="GO:0000977">
    <property type="term" value="F:RNA polymerase II transcription regulatory region sequence-specific DNA binding"/>
    <property type="evidence" value="ECO:0007669"/>
    <property type="project" value="TreeGrafter"/>
</dbReference>
<dbReference type="GO" id="GO:0046872">
    <property type="term" value="F:metal ion binding"/>
    <property type="evidence" value="ECO:0007669"/>
    <property type="project" value="UniProtKB-KW"/>
</dbReference>
<dbReference type="OrthoDB" id="10068367at2759"/>
<dbReference type="InterPro" id="IPR001781">
    <property type="entry name" value="Znf_LIM"/>
</dbReference>
<dbReference type="FunFam" id="2.10.110.10:FF:000006">
    <property type="entry name" value="LIM homeobox transcription factor 1-beta"/>
    <property type="match status" value="1"/>
</dbReference>
<evidence type="ECO:0000256" key="7">
    <source>
        <dbReference type="ARBA" id="ARBA00023155"/>
    </source>
</evidence>
<dbReference type="Proteomes" id="UP000678393">
    <property type="component" value="Unassembled WGS sequence"/>
</dbReference>
<organism evidence="12 13">
    <name type="scientific">Candidula unifasciata</name>
    <dbReference type="NCBI Taxonomy" id="100452"/>
    <lineage>
        <taxon>Eukaryota</taxon>
        <taxon>Metazoa</taxon>
        <taxon>Spiralia</taxon>
        <taxon>Lophotrochozoa</taxon>
        <taxon>Mollusca</taxon>
        <taxon>Gastropoda</taxon>
        <taxon>Heterobranchia</taxon>
        <taxon>Euthyneura</taxon>
        <taxon>Panpulmonata</taxon>
        <taxon>Eupulmonata</taxon>
        <taxon>Stylommatophora</taxon>
        <taxon>Helicina</taxon>
        <taxon>Helicoidea</taxon>
        <taxon>Geomitridae</taxon>
        <taxon>Candidula</taxon>
    </lineage>
</organism>
<feature type="domain" description="LIM zinc-binding" evidence="11">
    <location>
        <begin position="94"/>
        <end position="166"/>
    </location>
</feature>
<comment type="caution">
    <text evidence="12">The sequence shown here is derived from an EMBL/GenBank/DDBJ whole genome shotgun (WGS) entry which is preliminary data.</text>
</comment>
<keyword evidence="5 9" id="KW-0440">LIM domain</keyword>
<evidence type="ECO:0000313" key="13">
    <source>
        <dbReference type="Proteomes" id="UP000678393"/>
    </source>
</evidence>
<accession>A0A8S4A285</accession>
<feature type="compositionally biased region" description="Polar residues" evidence="10">
    <location>
        <begin position="194"/>
        <end position="205"/>
    </location>
</feature>
<evidence type="ECO:0000256" key="10">
    <source>
        <dbReference type="SAM" id="MobiDB-lite"/>
    </source>
</evidence>
<dbReference type="AlphaFoldDB" id="A0A8S4A285"/>
<keyword evidence="6" id="KW-0238">DNA-binding</keyword>
<keyword evidence="3" id="KW-0677">Repeat</keyword>
<evidence type="ECO:0000256" key="1">
    <source>
        <dbReference type="ARBA" id="ARBA00004123"/>
    </source>
</evidence>
<keyword evidence="7" id="KW-0371">Homeobox</keyword>
<evidence type="ECO:0000256" key="5">
    <source>
        <dbReference type="ARBA" id="ARBA00023038"/>
    </source>
</evidence>
<evidence type="ECO:0000313" key="12">
    <source>
        <dbReference type="EMBL" id="CAG5135877.1"/>
    </source>
</evidence>
<proteinExistence type="predicted"/>
<reference evidence="12" key="1">
    <citation type="submission" date="2021-04" db="EMBL/GenBank/DDBJ databases">
        <authorList>
            <consortium name="Molecular Ecology Group"/>
        </authorList>
    </citation>
    <scope>NUCLEOTIDE SEQUENCE</scope>
</reference>
<gene>
    <name evidence="12" type="ORF">CUNI_LOCUS21435</name>
</gene>
<name>A0A8S4A285_9EUPU</name>
<feature type="compositionally biased region" description="Polar residues" evidence="10">
    <location>
        <begin position="223"/>
        <end position="242"/>
    </location>
</feature>
<dbReference type="Pfam" id="PF00412">
    <property type="entry name" value="LIM"/>
    <property type="match status" value="2"/>
</dbReference>
<feature type="region of interest" description="Disordered" evidence="10">
    <location>
        <begin position="171"/>
        <end position="247"/>
    </location>
</feature>
<evidence type="ECO:0000256" key="3">
    <source>
        <dbReference type="ARBA" id="ARBA00022737"/>
    </source>
</evidence>
<evidence type="ECO:0000256" key="4">
    <source>
        <dbReference type="ARBA" id="ARBA00022833"/>
    </source>
</evidence>
<dbReference type="GO" id="GO:0005634">
    <property type="term" value="C:nucleus"/>
    <property type="evidence" value="ECO:0007669"/>
    <property type="project" value="UniProtKB-SubCell"/>
</dbReference>
<evidence type="ECO:0000256" key="9">
    <source>
        <dbReference type="PROSITE-ProRule" id="PRU00125"/>
    </source>
</evidence>
<dbReference type="PROSITE" id="PS50023">
    <property type="entry name" value="LIM_DOMAIN_2"/>
    <property type="match status" value="2"/>
</dbReference>
<protein>
    <recommendedName>
        <fullName evidence="11">LIM zinc-binding domain-containing protein</fullName>
    </recommendedName>
</protein>